<dbReference type="Proteomes" id="UP000504724">
    <property type="component" value="Chromosome"/>
</dbReference>
<dbReference type="InterPro" id="IPR020846">
    <property type="entry name" value="MFS_dom"/>
</dbReference>
<dbReference type="PANTHER" id="PTHR23502:SF132">
    <property type="entry name" value="POLYAMINE TRANSPORTER 2-RELATED"/>
    <property type="match status" value="1"/>
</dbReference>
<feature type="domain" description="Major facilitator superfamily (MFS) profile" evidence="9">
    <location>
        <begin position="16"/>
        <end position="397"/>
    </location>
</feature>
<feature type="transmembrane region" description="Helical" evidence="8">
    <location>
        <begin position="51"/>
        <end position="70"/>
    </location>
</feature>
<name>A0A7D4T1Q1_9GAMM</name>
<keyword evidence="7 8" id="KW-0472">Membrane</keyword>
<evidence type="ECO:0000313" key="10">
    <source>
        <dbReference type="EMBL" id="QKI90102.1"/>
    </source>
</evidence>
<protein>
    <recommendedName>
        <fullName evidence="8">Bcr/CflA family efflux transporter</fullName>
    </recommendedName>
</protein>
<comment type="similarity">
    <text evidence="2 8">Belongs to the major facilitator superfamily. Bcr/CmlA family.</text>
</comment>
<dbReference type="GO" id="GO:1990961">
    <property type="term" value="P:xenobiotic detoxification by transmembrane export across the plasma membrane"/>
    <property type="evidence" value="ECO:0007669"/>
    <property type="project" value="InterPro"/>
</dbReference>
<dbReference type="NCBIfam" id="TIGR00710">
    <property type="entry name" value="efflux_Bcr_CflA"/>
    <property type="match status" value="1"/>
</dbReference>
<feature type="transmembrane region" description="Helical" evidence="8">
    <location>
        <begin position="107"/>
        <end position="128"/>
    </location>
</feature>
<evidence type="ECO:0000256" key="5">
    <source>
        <dbReference type="ARBA" id="ARBA00022692"/>
    </source>
</evidence>
<evidence type="ECO:0000256" key="7">
    <source>
        <dbReference type="ARBA" id="ARBA00023136"/>
    </source>
</evidence>
<feature type="transmembrane region" description="Helical" evidence="8">
    <location>
        <begin position="12"/>
        <end position="31"/>
    </location>
</feature>
<feature type="transmembrane region" description="Helical" evidence="8">
    <location>
        <begin position="140"/>
        <end position="162"/>
    </location>
</feature>
<feature type="transmembrane region" description="Helical" evidence="8">
    <location>
        <begin position="374"/>
        <end position="396"/>
    </location>
</feature>
<feature type="transmembrane region" description="Helical" evidence="8">
    <location>
        <begin position="348"/>
        <end position="368"/>
    </location>
</feature>
<dbReference type="GO" id="GO:0015385">
    <property type="term" value="F:sodium:proton antiporter activity"/>
    <property type="evidence" value="ECO:0007669"/>
    <property type="project" value="TreeGrafter"/>
</dbReference>
<dbReference type="PANTHER" id="PTHR23502">
    <property type="entry name" value="MAJOR FACILITATOR SUPERFAMILY"/>
    <property type="match status" value="1"/>
</dbReference>
<dbReference type="InterPro" id="IPR004812">
    <property type="entry name" value="Efflux_drug-R_Bcr/CmlA"/>
</dbReference>
<dbReference type="CDD" id="cd17320">
    <property type="entry name" value="MFS_MdfA_MDR_like"/>
    <property type="match status" value="1"/>
</dbReference>
<evidence type="ECO:0000256" key="1">
    <source>
        <dbReference type="ARBA" id="ARBA00004651"/>
    </source>
</evidence>
<dbReference type="EMBL" id="CP054020">
    <property type="protein sequence ID" value="QKI90102.1"/>
    <property type="molecule type" value="Genomic_DNA"/>
</dbReference>
<proteinExistence type="inferred from homology"/>
<dbReference type="SUPFAM" id="SSF103473">
    <property type="entry name" value="MFS general substrate transporter"/>
    <property type="match status" value="1"/>
</dbReference>
<evidence type="ECO:0000256" key="2">
    <source>
        <dbReference type="ARBA" id="ARBA00006236"/>
    </source>
</evidence>
<keyword evidence="6 8" id="KW-1133">Transmembrane helix</keyword>
<comment type="subcellular location">
    <subcellularLocation>
        <location evidence="8">Cell inner membrane</location>
        <topology evidence="8">Multi-pass membrane protein</topology>
    </subcellularLocation>
    <subcellularLocation>
        <location evidence="1">Cell membrane</location>
        <topology evidence="1">Multi-pass membrane protein</topology>
    </subcellularLocation>
</comment>
<feature type="transmembrane region" description="Helical" evidence="8">
    <location>
        <begin position="219"/>
        <end position="244"/>
    </location>
</feature>
<keyword evidence="5 8" id="KW-0812">Transmembrane</keyword>
<keyword evidence="3 8" id="KW-0813">Transport</keyword>
<dbReference type="InterPro" id="IPR011701">
    <property type="entry name" value="MFS"/>
</dbReference>
<organism evidence="10 11">
    <name type="scientific">Thiomicrorhabdus xiamenensis</name>
    <dbReference type="NCBI Taxonomy" id="2739063"/>
    <lineage>
        <taxon>Bacteria</taxon>
        <taxon>Pseudomonadati</taxon>
        <taxon>Pseudomonadota</taxon>
        <taxon>Gammaproteobacteria</taxon>
        <taxon>Thiotrichales</taxon>
        <taxon>Piscirickettsiaceae</taxon>
        <taxon>Thiomicrorhabdus</taxon>
    </lineage>
</organism>
<dbReference type="GO" id="GO:0042910">
    <property type="term" value="F:xenobiotic transmembrane transporter activity"/>
    <property type="evidence" value="ECO:0007669"/>
    <property type="project" value="InterPro"/>
</dbReference>
<feature type="transmembrane region" description="Helical" evidence="8">
    <location>
        <begin position="256"/>
        <end position="274"/>
    </location>
</feature>
<reference evidence="10 11" key="1">
    <citation type="submission" date="2020-05" db="EMBL/GenBank/DDBJ databases">
        <title>Thiomicrorhabdus sediminis sp.nov. and Thiomicrorhabdus xiamenensis sp.nov., novel sulfur-oxidizing bacteria isolated from coastal sediment.</title>
        <authorList>
            <person name="Liu X."/>
        </authorList>
    </citation>
    <scope>NUCLEOTIDE SEQUENCE [LARGE SCALE GENOMIC DNA]</scope>
    <source>
        <strain evidence="10 11">G2</strain>
    </source>
</reference>
<sequence length="411" mass="45374">MMSMQARHSVLSPWWLITLVALISMLAPFSIDTYLPSFPAIEAELGVSREWLTQSLSVYLAFFAVSTLLWGPLADRFGRRRVVLLSLLGYLMAALLCALAEDYFWLLIGRALQGVMAAGSVVASRAMIRDFFRGPEAQKALAVVMMLFTLAPALAPIIGGWLDAHLGWRSVFYFLAAFALLILPIFLVKIPETQAPESVQSIHPHFLMRSYVHSLRHPLFLRLVIVQGLLIGGFFIYVASSASLIFDHLHLQEQDFWILFLPMVSGILLGSWLSHRLAHRITAVSMVNLAFILALFAIALNVALQSLSMQEAFWVIAPLSVYAVGFALANPGLTVFGLDCLPDKRGMAASLQSLVQMGTAGLVTSLIVPVVHDSLFMMAVSQALMLLSAFVIWRWLKTHSSFEPIVASQNS</sequence>
<gene>
    <name evidence="10" type="ORF">HQN79_11215</name>
</gene>
<feature type="transmembrane region" description="Helical" evidence="8">
    <location>
        <begin position="313"/>
        <end position="336"/>
    </location>
</feature>
<feature type="transmembrane region" description="Helical" evidence="8">
    <location>
        <begin position="168"/>
        <end position="188"/>
    </location>
</feature>
<keyword evidence="4" id="KW-1003">Cell membrane</keyword>
<accession>A0A7D4T1Q1</accession>
<feature type="transmembrane region" description="Helical" evidence="8">
    <location>
        <begin position="286"/>
        <end position="307"/>
    </location>
</feature>
<dbReference type="AlphaFoldDB" id="A0A7D4T1Q1"/>
<evidence type="ECO:0000313" key="11">
    <source>
        <dbReference type="Proteomes" id="UP000504724"/>
    </source>
</evidence>
<evidence type="ECO:0000256" key="8">
    <source>
        <dbReference type="RuleBase" id="RU365088"/>
    </source>
</evidence>
<evidence type="ECO:0000259" key="9">
    <source>
        <dbReference type="PROSITE" id="PS50850"/>
    </source>
</evidence>
<dbReference type="PROSITE" id="PS50850">
    <property type="entry name" value="MFS"/>
    <property type="match status" value="1"/>
</dbReference>
<evidence type="ECO:0000256" key="4">
    <source>
        <dbReference type="ARBA" id="ARBA00022475"/>
    </source>
</evidence>
<evidence type="ECO:0000256" key="6">
    <source>
        <dbReference type="ARBA" id="ARBA00022989"/>
    </source>
</evidence>
<feature type="transmembrane region" description="Helical" evidence="8">
    <location>
        <begin position="82"/>
        <end position="101"/>
    </location>
</feature>
<keyword evidence="8" id="KW-0997">Cell inner membrane</keyword>
<keyword evidence="11" id="KW-1185">Reference proteome</keyword>
<evidence type="ECO:0000256" key="3">
    <source>
        <dbReference type="ARBA" id="ARBA00022448"/>
    </source>
</evidence>
<dbReference type="KEGG" id="txa:HQN79_11215"/>
<dbReference type="InterPro" id="IPR036259">
    <property type="entry name" value="MFS_trans_sf"/>
</dbReference>
<dbReference type="RefSeq" id="WP_173286575.1">
    <property type="nucleotide sequence ID" value="NZ_CP054020.1"/>
</dbReference>
<dbReference type="Gene3D" id="1.20.1720.10">
    <property type="entry name" value="Multidrug resistance protein D"/>
    <property type="match status" value="1"/>
</dbReference>
<dbReference type="GO" id="GO:0005886">
    <property type="term" value="C:plasma membrane"/>
    <property type="evidence" value="ECO:0007669"/>
    <property type="project" value="UniProtKB-SubCell"/>
</dbReference>
<dbReference type="Pfam" id="PF07690">
    <property type="entry name" value="MFS_1"/>
    <property type="match status" value="1"/>
</dbReference>